<proteinExistence type="inferred from homology"/>
<feature type="transmembrane region" description="Helical" evidence="9">
    <location>
        <begin position="329"/>
        <end position="347"/>
    </location>
</feature>
<dbReference type="PANTHER" id="PTHR30472">
    <property type="entry name" value="FERRIC ENTEROBACTIN TRANSPORT SYSTEM PERMEASE PROTEIN"/>
    <property type="match status" value="1"/>
</dbReference>
<dbReference type="GO" id="GO:0005886">
    <property type="term" value="C:plasma membrane"/>
    <property type="evidence" value="ECO:0007669"/>
    <property type="project" value="UniProtKB-SubCell"/>
</dbReference>
<dbReference type="GO" id="GO:0033214">
    <property type="term" value="P:siderophore-iron import into cell"/>
    <property type="evidence" value="ECO:0007669"/>
    <property type="project" value="TreeGrafter"/>
</dbReference>
<organism evidence="10 11">
    <name type="scientific">Allocatelliglobosispora scoriae</name>
    <dbReference type="NCBI Taxonomy" id="643052"/>
    <lineage>
        <taxon>Bacteria</taxon>
        <taxon>Bacillati</taxon>
        <taxon>Actinomycetota</taxon>
        <taxon>Actinomycetes</taxon>
        <taxon>Micromonosporales</taxon>
        <taxon>Micromonosporaceae</taxon>
        <taxon>Allocatelliglobosispora</taxon>
    </lineage>
</organism>
<evidence type="ECO:0000256" key="6">
    <source>
        <dbReference type="ARBA" id="ARBA00022989"/>
    </source>
</evidence>
<evidence type="ECO:0000256" key="4">
    <source>
        <dbReference type="ARBA" id="ARBA00022475"/>
    </source>
</evidence>
<evidence type="ECO:0000313" key="10">
    <source>
        <dbReference type="EMBL" id="MBB5874152.1"/>
    </source>
</evidence>
<dbReference type="AlphaFoldDB" id="A0A841C505"/>
<dbReference type="FunFam" id="1.10.3470.10:FF:000001">
    <property type="entry name" value="Vitamin B12 ABC transporter permease BtuC"/>
    <property type="match status" value="1"/>
</dbReference>
<reference evidence="10 11" key="1">
    <citation type="submission" date="2020-08" db="EMBL/GenBank/DDBJ databases">
        <title>Sequencing the genomes of 1000 actinobacteria strains.</title>
        <authorList>
            <person name="Klenk H.-P."/>
        </authorList>
    </citation>
    <scope>NUCLEOTIDE SEQUENCE [LARGE SCALE GENOMIC DNA]</scope>
    <source>
        <strain evidence="10 11">DSM 45362</strain>
    </source>
</reference>
<keyword evidence="5 9" id="KW-0812">Transmembrane</keyword>
<evidence type="ECO:0000256" key="8">
    <source>
        <dbReference type="SAM" id="MobiDB-lite"/>
    </source>
</evidence>
<feature type="transmembrane region" description="Helical" evidence="9">
    <location>
        <begin position="301"/>
        <end position="323"/>
    </location>
</feature>
<gene>
    <name evidence="10" type="ORF">F4553_007586</name>
</gene>
<feature type="transmembrane region" description="Helical" evidence="9">
    <location>
        <begin position="84"/>
        <end position="101"/>
    </location>
</feature>
<evidence type="ECO:0000256" key="3">
    <source>
        <dbReference type="ARBA" id="ARBA00022448"/>
    </source>
</evidence>
<feature type="transmembrane region" description="Helical" evidence="9">
    <location>
        <begin position="140"/>
        <end position="159"/>
    </location>
</feature>
<accession>A0A841C505</accession>
<evidence type="ECO:0000313" key="11">
    <source>
        <dbReference type="Proteomes" id="UP000587527"/>
    </source>
</evidence>
<keyword evidence="7 9" id="KW-0472">Membrane</keyword>
<protein>
    <submittedName>
        <fullName evidence="10">Iron complex transport system permease protein</fullName>
    </submittedName>
</protein>
<evidence type="ECO:0000256" key="7">
    <source>
        <dbReference type="ARBA" id="ARBA00023136"/>
    </source>
</evidence>
<feature type="region of interest" description="Disordered" evidence="8">
    <location>
        <begin position="1"/>
        <end position="23"/>
    </location>
</feature>
<sequence length="355" mass="36046">MLAPTVARESGPRPGVPPDGPKRRSWLTRSAGLLLAALVLGLVVVASLAVGAKSIPFGTVVQQLAHFDGSADGVVIHSLRLPRTLLGLAVGAALGLAGALMQALTRNPLADPGLLGVNAGASAAVVAAIAMLHLTQPSAYVWFALAGAGAASVLVYALGSRGRASATPVRLALAGAAISAVLDAFITAVVLTDQSTFNDFRFWLVGSVTGRPLSVLYQTGPLLIVGAVIALALARPLNALALGEDTGRSLGVRLGTTRAWGIGAVTLLCGAATAAAGPIAFVGLTVPHIARAITGPDQRWVLPYSMVLAPILLLTADVVGRVIARPGEIEVGIVTAFIGAPVLIALARRRRMAQL</sequence>
<comment type="caution">
    <text evidence="10">The sequence shown here is derived from an EMBL/GenBank/DDBJ whole genome shotgun (WGS) entry which is preliminary data.</text>
</comment>
<evidence type="ECO:0000256" key="2">
    <source>
        <dbReference type="ARBA" id="ARBA00007935"/>
    </source>
</evidence>
<dbReference type="GO" id="GO:0022857">
    <property type="term" value="F:transmembrane transporter activity"/>
    <property type="evidence" value="ECO:0007669"/>
    <property type="project" value="InterPro"/>
</dbReference>
<dbReference type="CDD" id="cd06550">
    <property type="entry name" value="TM_ABC_iron-siderophores_like"/>
    <property type="match status" value="1"/>
</dbReference>
<keyword evidence="4" id="KW-1003">Cell membrane</keyword>
<evidence type="ECO:0000256" key="5">
    <source>
        <dbReference type="ARBA" id="ARBA00022692"/>
    </source>
</evidence>
<dbReference type="InterPro" id="IPR037294">
    <property type="entry name" value="ABC_BtuC-like"/>
</dbReference>
<feature type="transmembrane region" description="Helical" evidence="9">
    <location>
        <begin position="171"/>
        <end position="192"/>
    </location>
</feature>
<feature type="transmembrane region" description="Helical" evidence="9">
    <location>
        <begin position="31"/>
        <end position="52"/>
    </location>
</feature>
<dbReference type="SUPFAM" id="SSF81345">
    <property type="entry name" value="ABC transporter involved in vitamin B12 uptake, BtuC"/>
    <property type="match status" value="1"/>
</dbReference>
<keyword evidence="3" id="KW-0813">Transport</keyword>
<keyword evidence="11" id="KW-1185">Reference proteome</keyword>
<evidence type="ECO:0000256" key="9">
    <source>
        <dbReference type="SAM" id="Phobius"/>
    </source>
</evidence>
<feature type="transmembrane region" description="Helical" evidence="9">
    <location>
        <begin position="113"/>
        <end position="134"/>
    </location>
</feature>
<name>A0A841C505_9ACTN</name>
<dbReference type="Gene3D" id="1.10.3470.10">
    <property type="entry name" value="ABC transporter involved in vitamin B12 uptake, BtuC"/>
    <property type="match status" value="1"/>
</dbReference>
<comment type="similarity">
    <text evidence="2">Belongs to the binding-protein-dependent transport system permease family. FecCD subfamily.</text>
</comment>
<keyword evidence="6 9" id="KW-1133">Transmembrane helix</keyword>
<dbReference type="EMBL" id="JACHMN010000003">
    <property type="protein sequence ID" value="MBB5874152.1"/>
    <property type="molecule type" value="Genomic_DNA"/>
</dbReference>
<dbReference type="InterPro" id="IPR000522">
    <property type="entry name" value="ABC_transptr_permease_BtuC"/>
</dbReference>
<comment type="subcellular location">
    <subcellularLocation>
        <location evidence="1">Cell membrane</location>
        <topology evidence="1">Multi-pass membrane protein</topology>
    </subcellularLocation>
</comment>
<evidence type="ECO:0000256" key="1">
    <source>
        <dbReference type="ARBA" id="ARBA00004651"/>
    </source>
</evidence>
<dbReference type="PANTHER" id="PTHR30472:SF1">
    <property type="entry name" value="FE(3+) DICITRATE TRANSPORT SYSTEM PERMEASE PROTEIN FECC-RELATED"/>
    <property type="match status" value="1"/>
</dbReference>
<dbReference type="Pfam" id="PF01032">
    <property type="entry name" value="FecCD"/>
    <property type="match status" value="1"/>
</dbReference>
<feature type="transmembrane region" description="Helical" evidence="9">
    <location>
        <begin position="212"/>
        <end position="234"/>
    </location>
</feature>
<dbReference type="Proteomes" id="UP000587527">
    <property type="component" value="Unassembled WGS sequence"/>
</dbReference>